<keyword evidence="2" id="KW-0012">Acyltransferase</keyword>
<reference evidence="4" key="2">
    <citation type="submission" date="2021-04" db="EMBL/GenBank/DDBJ databases">
        <authorList>
            <person name="Gilroy R."/>
        </authorList>
    </citation>
    <scope>NUCLEOTIDE SEQUENCE</scope>
    <source>
        <strain evidence="4">ChiHjej8B7-25341</strain>
    </source>
</reference>
<name>A0A9D2QZY2_9FIRM</name>
<comment type="caution">
    <text evidence="4">The sequence shown here is derived from an EMBL/GenBank/DDBJ whole genome shotgun (WGS) entry which is preliminary data.</text>
</comment>
<evidence type="ECO:0000256" key="1">
    <source>
        <dbReference type="ARBA" id="ARBA00022679"/>
    </source>
</evidence>
<dbReference type="PANTHER" id="PTHR43877">
    <property type="entry name" value="AMINOALKYLPHOSPHONATE N-ACETYLTRANSFERASE-RELATED-RELATED"/>
    <property type="match status" value="1"/>
</dbReference>
<dbReference type="PIRSF" id="PIRSF037663">
    <property type="entry name" value="Acetyltransf_GNAT_prd"/>
    <property type="match status" value="1"/>
</dbReference>
<dbReference type="InterPro" id="IPR000182">
    <property type="entry name" value="GNAT_dom"/>
</dbReference>
<dbReference type="Gene3D" id="3.40.630.30">
    <property type="match status" value="1"/>
</dbReference>
<organism evidence="4 5">
    <name type="scientific">Candidatus Eisenbergiella stercorigallinarum</name>
    <dbReference type="NCBI Taxonomy" id="2838557"/>
    <lineage>
        <taxon>Bacteria</taxon>
        <taxon>Bacillati</taxon>
        <taxon>Bacillota</taxon>
        <taxon>Clostridia</taxon>
        <taxon>Lachnospirales</taxon>
        <taxon>Lachnospiraceae</taxon>
        <taxon>Eisenbergiella</taxon>
    </lineage>
</organism>
<protein>
    <submittedName>
        <fullName evidence="4">GNAT family N-acetyltransferase</fullName>
    </submittedName>
</protein>
<evidence type="ECO:0000259" key="3">
    <source>
        <dbReference type="PROSITE" id="PS51186"/>
    </source>
</evidence>
<dbReference type="InterPro" id="IPR017255">
    <property type="entry name" value="AcTrfase_GNAT_prd"/>
</dbReference>
<accession>A0A9D2QZY2</accession>
<dbReference type="EMBL" id="DWUW01000370">
    <property type="protein sequence ID" value="HJD32828.1"/>
    <property type="molecule type" value="Genomic_DNA"/>
</dbReference>
<dbReference type="AlphaFoldDB" id="A0A9D2QZY2"/>
<keyword evidence="1" id="KW-0808">Transferase</keyword>
<proteinExistence type="predicted"/>
<dbReference type="CDD" id="cd04301">
    <property type="entry name" value="NAT_SF"/>
    <property type="match status" value="1"/>
</dbReference>
<dbReference type="Proteomes" id="UP000823851">
    <property type="component" value="Unassembled WGS sequence"/>
</dbReference>
<evidence type="ECO:0000313" key="5">
    <source>
        <dbReference type="Proteomes" id="UP000823851"/>
    </source>
</evidence>
<feature type="domain" description="N-acetyltransferase" evidence="3">
    <location>
        <begin position="1"/>
        <end position="156"/>
    </location>
</feature>
<sequence>MQVRRAQEKDMERIDALLMQVERIHHEGRPDLFRVGRKKYTDEELRKLIHDDSRPILVAVDEKDGVMGYAFCIFQQYQNHNIMTDIKTLYIDDLCVDEAIRGRHIGKALYGSVLELAREQGCYNVTLNVWSCNESAMKFYEACGLKPQKVGMEAIL</sequence>
<dbReference type="InterPro" id="IPR016181">
    <property type="entry name" value="Acyl_CoA_acyltransferase"/>
</dbReference>
<dbReference type="SUPFAM" id="SSF55729">
    <property type="entry name" value="Acyl-CoA N-acyltransferases (Nat)"/>
    <property type="match status" value="1"/>
</dbReference>
<dbReference type="InterPro" id="IPR050832">
    <property type="entry name" value="Bact_Acetyltransf"/>
</dbReference>
<dbReference type="GO" id="GO:0016747">
    <property type="term" value="F:acyltransferase activity, transferring groups other than amino-acyl groups"/>
    <property type="evidence" value="ECO:0007669"/>
    <property type="project" value="InterPro"/>
</dbReference>
<dbReference type="PROSITE" id="PS51186">
    <property type="entry name" value="GNAT"/>
    <property type="match status" value="1"/>
</dbReference>
<evidence type="ECO:0000313" key="4">
    <source>
        <dbReference type="EMBL" id="HJD32828.1"/>
    </source>
</evidence>
<dbReference type="Pfam" id="PF00583">
    <property type="entry name" value="Acetyltransf_1"/>
    <property type="match status" value="1"/>
</dbReference>
<reference evidence="4" key="1">
    <citation type="journal article" date="2021" name="PeerJ">
        <title>Extensive microbial diversity within the chicken gut microbiome revealed by metagenomics and culture.</title>
        <authorList>
            <person name="Gilroy R."/>
            <person name="Ravi A."/>
            <person name="Getino M."/>
            <person name="Pursley I."/>
            <person name="Horton D.L."/>
            <person name="Alikhan N.F."/>
            <person name="Baker D."/>
            <person name="Gharbi K."/>
            <person name="Hall N."/>
            <person name="Watson M."/>
            <person name="Adriaenssens E.M."/>
            <person name="Foster-Nyarko E."/>
            <person name="Jarju S."/>
            <person name="Secka A."/>
            <person name="Antonio M."/>
            <person name="Oren A."/>
            <person name="Chaudhuri R.R."/>
            <person name="La Ragione R."/>
            <person name="Hildebrand F."/>
            <person name="Pallen M.J."/>
        </authorList>
    </citation>
    <scope>NUCLEOTIDE SEQUENCE</scope>
    <source>
        <strain evidence="4">ChiHjej8B7-25341</strain>
    </source>
</reference>
<gene>
    <name evidence="4" type="ORF">H9912_12940</name>
</gene>
<evidence type="ECO:0000256" key="2">
    <source>
        <dbReference type="ARBA" id="ARBA00023315"/>
    </source>
</evidence>